<comment type="caution">
    <text evidence="1">The sequence shown here is derived from an EMBL/GenBank/DDBJ whole genome shotgun (WGS) entry which is preliminary data.</text>
</comment>
<reference evidence="1 2" key="1">
    <citation type="journal article" date="2018" name="Front. Plant Sci.">
        <title>Red Clover (Trifolium pratense) and Zigzag Clover (T. medium) - A Picture of Genomic Similarities and Differences.</title>
        <authorList>
            <person name="Dluhosova J."/>
            <person name="Istvanek J."/>
            <person name="Nedelnik J."/>
            <person name="Repkova J."/>
        </authorList>
    </citation>
    <scope>NUCLEOTIDE SEQUENCE [LARGE SCALE GENOMIC DNA]</scope>
    <source>
        <strain evidence="2">cv. 10/8</strain>
        <tissue evidence="1">Leaf</tissue>
    </source>
</reference>
<accession>A0A392UBS3</accession>
<keyword evidence="2" id="KW-1185">Reference proteome</keyword>
<sequence>MLTSDSKLLLRYFMTDINIISVQTIMPSPRRENHLGKVNLGHHLIQ</sequence>
<protein>
    <submittedName>
        <fullName evidence="1">Uncharacterized protein</fullName>
    </submittedName>
</protein>
<evidence type="ECO:0000313" key="1">
    <source>
        <dbReference type="EMBL" id="MCI70979.1"/>
    </source>
</evidence>
<dbReference type="AlphaFoldDB" id="A0A392UBS3"/>
<dbReference type="Proteomes" id="UP000265520">
    <property type="component" value="Unassembled WGS sequence"/>
</dbReference>
<proteinExistence type="predicted"/>
<evidence type="ECO:0000313" key="2">
    <source>
        <dbReference type="Proteomes" id="UP000265520"/>
    </source>
</evidence>
<feature type="non-terminal residue" evidence="1">
    <location>
        <position position="46"/>
    </location>
</feature>
<name>A0A392UBS3_9FABA</name>
<dbReference type="EMBL" id="LXQA010786976">
    <property type="protein sequence ID" value="MCI70979.1"/>
    <property type="molecule type" value="Genomic_DNA"/>
</dbReference>
<organism evidence="1 2">
    <name type="scientific">Trifolium medium</name>
    <dbReference type="NCBI Taxonomy" id="97028"/>
    <lineage>
        <taxon>Eukaryota</taxon>
        <taxon>Viridiplantae</taxon>
        <taxon>Streptophyta</taxon>
        <taxon>Embryophyta</taxon>
        <taxon>Tracheophyta</taxon>
        <taxon>Spermatophyta</taxon>
        <taxon>Magnoliopsida</taxon>
        <taxon>eudicotyledons</taxon>
        <taxon>Gunneridae</taxon>
        <taxon>Pentapetalae</taxon>
        <taxon>rosids</taxon>
        <taxon>fabids</taxon>
        <taxon>Fabales</taxon>
        <taxon>Fabaceae</taxon>
        <taxon>Papilionoideae</taxon>
        <taxon>50 kb inversion clade</taxon>
        <taxon>NPAAA clade</taxon>
        <taxon>Hologalegina</taxon>
        <taxon>IRL clade</taxon>
        <taxon>Trifolieae</taxon>
        <taxon>Trifolium</taxon>
    </lineage>
</organism>